<dbReference type="GO" id="GO:0008270">
    <property type="term" value="F:zinc ion binding"/>
    <property type="evidence" value="ECO:0007669"/>
    <property type="project" value="TreeGrafter"/>
</dbReference>
<comment type="subcellular location">
    <subcellularLocation>
        <location evidence="2">Endosome membrane</location>
        <topology evidence="2">Peripheral membrane protein</topology>
    </subcellularLocation>
    <subcellularLocation>
        <location evidence="1">Late endosome membrane</location>
    </subcellularLocation>
    <subcellularLocation>
        <location evidence="3">Lysosome membrane</location>
        <topology evidence="3">Peripheral membrane protein</topology>
        <orientation evidence="3">Cytoplasmic side</orientation>
    </subcellularLocation>
</comment>
<dbReference type="EMBL" id="CAJGYM010000016">
    <property type="protein sequence ID" value="CAD6190580.1"/>
    <property type="molecule type" value="Genomic_DNA"/>
</dbReference>
<dbReference type="AlphaFoldDB" id="A0A8S1HBL8"/>
<dbReference type="GO" id="GO:0031902">
    <property type="term" value="C:late endosome membrane"/>
    <property type="evidence" value="ECO:0007669"/>
    <property type="project" value="UniProtKB-SubCell"/>
</dbReference>
<evidence type="ECO:0000256" key="2">
    <source>
        <dbReference type="ARBA" id="ARBA00004481"/>
    </source>
</evidence>
<feature type="domain" description="LITAF" evidence="9">
    <location>
        <begin position="53"/>
        <end position="136"/>
    </location>
</feature>
<comment type="similarity">
    <text evidence="4">Belongs to the CDIP1/LITAF family.</text>
</comment>
<dbReference type="PROSITE" id="PS51837">
    <property type="entry name" value="LITAF"/>
    <property type="match status" value="1"/>
</dbReference>
<dbReference type="Pfam" id="PF10601">
    <property type="entry name" value="zf-LITAF-like"/>
    <property type="match status" value="1"/>
</dbReference>
<evidence type="ECO:0000256" key="5">
    <source>
        <dbReference type="ARBA" id="ARBA00022723"/>
    </source>
</evidence>
<dbReference type="SMART" id="SM00714">
    <property type="entry name" value="LITAF"/>
    <property type="match status" value="1"/>
</dbReference>
<evidence type="ECO:0000313" key="10">
    <source>
        <dbReference type="EMBL" id="CAD6190580.1"/>
    </source>
</evidence>
<keyword evidence="8" id="KW-1133">Transmembrane helix</keyword>
<dbReference type="PANTHER" id="PTHR23292:SF6">
    <property type="entry name" value="FI16602P1-RELATED"/>
    <property type="match status" value="1"/>
</dbReference>
<keyword evidence="6" id="KW-0862">Zinc</keyword>
<keyword evidence="8" id="KW-0812">Transmembrane</keyword>
<keyword evidence="11" id="KW-1185">Reference proteome</keyword>
<evidence type="ECO:0000256" key="1">
    <source>
        <dbReference type="ARBA" id="ARBA00004414"/>
    </source>
</evidence>
<evidence type="ECO:0000256" key="4">
    <source>
        <dbReference type="ARBA" id="ARBA00005975"/>
    </source>
</evidence>
<dbReference type="OrthoDB" id="5852176at2759"/>
<accession>A0A8S1HBL8</accession>
<keyword evidence="7 8" id="KW-0472">Membrane</keyword>
<comment type="caution">
    <text evidence="10">The sequence shown here is derived from an EMBL/GenBank/DDBJ whole genome shotgun (WGS) entry which is preliminary data.</text>
</comment>
<sequence length="137" mass="15198">MAELPPSYNSVSEQKNFGMQQPAYNPQFGPVLSPNNLPQGDMNGQTGYTPQPQITTIIVGTVPLGSAPMRMQCPHCQQQIITQTEMKSGLLAWLLCGGLVLFGCWLCCCIPFCINACQDMHHSCPNCRRYIGTYRRI</sequence>
<dbReference type="InterPro" id="IPR006629">
    <property type="entry name" value="LITAF"/>
</dbReference>
<dbReference type="Proteomes" id="UP000835052">
    <property type="component" value="Unassembled WGS sequence"/>
</dbReference>
<evidence type="ECO:0000256" key="7">
    <source>
        <dbReference type="ARBA" id="ARBA00023136"/>
    </source>
</evidence>
<dbReference type="InterPro" id="IPR037519">
    <property type="entry name" value="LITAF_fam"/>
</dbReference>
<dbReference type="PANTHER" id="PTHR23292">
    <property type="entry name" value="LIPOPOLYSACCHARIDE-INDUCED TUMOR NECROSIS FACTOR-ALPHA FACTOR"/>
    <property type="match status" value="1"/>
</dbReference>
<evidence type="ECO:0000259" key="9">
    <source>
        <dbReference type="PROSITE" id="PS51837"/>
    </source>
</evidence>
<reference evidence="10" key="1">
    <citation type="submission" date="2020-10" db="EMBL/GenBank/DDBJ databases">
        <authorList>
            <person name="Kikuchi T."/>
        </authorList>
    </citation>
    <scope>NUCLEOTIDE SEQUENCE</scope>
    <source>
        <strain evidence="10">NKZ352</strain>
    </source>
</reference>
<feature type="transmembrane region" description="Helical" evidence="8">
    <location>
        <begin position="90"/>
        <end position="114"/>
    </location>
</feature>
<evidence type="ECO:0000256" key="8">
    <source>
        <dbReference type="SAM" id="Phobius"/>
    </source>
</evidence>
<name>A0A8S1HBL8_9PELO</name>
<organism evidence="10 11">
    <name type="scientific">Caenorhabditis auriculariae</name>
    <dbReference type="NCBI Taxonomy" id="2777116"/>
    <lineage>
        <taxon>Eukaryota</taxon>
        <taxon>Metazoa</taxon>
        <taxon>Ecdysozoa</taxon>
        <taxon>Nematoda</taxon>
        <taxon>Chromadorea</taxon>
        <taxon>Rhabditida</taxon>
        <taxon>Rhabditina</taxon>
        <taxon>Rhabditomorpha</taxon>
        <taxon>Rhabditoidea</taxon>
        <taxon>Rhabditidae</taxon>
        <taxon>Peloderinae</taxon>
        <taxon>Caenorhabditis</taxon>
    </lineage>
</organism>
<dbReference type="GO" id="GO:0005765">
    <property type="term" value="C:lysosomal membrane"/>
    <property type="evidence" value="ECO:0007669"/>
    <property type="project" value="UniProtKB-SubCell"/>
</dbReference>
<proteinExistence type="inferred from homology"/>
<protein>
    <recommendedName>
        <fullName evidence="9">LITAF domain-containing protein</fullName>
    </recommendedName>
</protein>
<gene>
    <name evidence="10" type="ORF">CAUJ_LOCUS6499</name>
</gene>
<evidence type="ECO:0000256" key="6">
    <source>
        <dbReference type="ARBA" id="ARBA00022833"/>
    </source>
</evidence>
<keyword evidence="5" id="KW-0479">Metal-binding</keyword>
<evidence type="ECO:0000313" key="11">
    <source>
        <dbReference type="Proteomes" id="UP000835052"/>
    </source>
</evidence>
<evidence type="ECO:0000256" key="3">
    <source>
        <dbReference type="ARBA" id="ARBA00004630"/>
    </source>
</evidence>